<reference evidence="1" key="1">
    <citation type="submission" date="2020-11" db="EMBL/GenBank/DDBJ databases">
        <title>Nocardioides sp. nov., isolated from Soil of Cynanchum wilfordii Hemsley rhizosphere.</title>
        <authorList>
            <person name="Lee J.-S."/>
            <person name="Suh M.K."/>
            <person name="Kim J.-S."/>
        </authorList>
    </citation>
    <scope>NUCLEOTIDE SEQUENCE</scope>
    <source>
        <strain evidence="1">KCTC 19275</strain>
    </source>
</reference>
<accession>A0A930YG25</accession>
<dbReference type="Proteomes" id="UP000640489">
    <property type="component" value="Unassembled WGS sequence"/>
</dbReference>
<dbReference type="EMBL" id="JADKPN010000016">
    <property type="protein sequence ID" value="MBF4765537.1"/>
    <property type="molecule type" value="Genomic_DNA"/>
</dbReference>
<dbReference type="RefSeq" id="WP_194708719.1">
    <property type="nucleotide sequence ID" value="NZ_JADKPN010000016.1"/>
</dbReference>
<dbReference type="AlphaFoldDB" id="A0A930YG25"/>
<comment type="caution">
    <text evidence="1">The sequence shown here is derived from an EMBL/GenBank/DDBJ whole genome shotgun (WGS) entry which is preliminary data.</text>
</comment>
<gene>
    <name evidence="1" type="ORF">ISU07_20600</name>
</gene>
<protein>
    <submittedName>
        <fullName evidence="1">Uncharacterized protein</fullName>
    </submittedName>
</protein>
<organism evidence="1 2">
    <name type="scientific">Nocardioides islandensis</name>
    <dbReference type="NCBI Taxonomy" id="433663"/>
    <lineage>
        <taxon>Bacteria</taxon>
        <taxon>Bacillati</taxon>
        <taxon>Actinomycetota</taxon>
        <taxon>Actinomycetes</taxon>
        <taxon>Propionibacteriales</taxon>
        <taxon>Nocardioidaceae</taxon>
        <taxon>Nocardioides</taxon>
    </lineage>
</organism>
<sequence>MSISYPASRAMSAATAVYGVYALAKPSHLADVMGADPGERPGYDQLARAYGVRDLVISLLGVVGPAGAVRWAMRSRIAGDLADCATLVAKADEGKVRGKVAAVTLGWAALNLAAYRWDRKRR</sequence>
<proteinExistence type="predicted"/>
<evidence type="ECO:0000313" key="2">
    <source>
        <dbReference type="Proteomes" id="UP000640489"/>
    </source>
</evidence>
<evidence type="ECO:0000313" key="1">
    <source>
        <dbReference type="EMBL" id="MBF4765537.1"/>
    </source>
</evidence>
<keyword evidence="2" id="KW-1185">Reference proteome</keyword>
<name>A0A930YG25_9ACTN</name>